<gene>
    <name evidence="2" type="ORF">ML462_13985</name>
</gene>
<name>A0A9X1V567_9FLAO</name>
<evidence type="ECO:0008006" key="4">
    <source>
        <dbReference type="Google" id="ProtNLM"/>
    </source>
</evidence>
<evidence type="ECO:0000313" key="3">
    <source>
        <dbReference type="Proteomes" id="UP001139226"/>
    </source>
</evidence>
<accession>A0A9X1V567</accession>
<dbReference type="RefSeq" id="WP_240714449.1">
    <property type="nucleotide sequence ID" value="NZ_JAKVTV010000005.1"/>
</dbReference>
<proteinExistence type="predicted"/>
<feature type="signal peptide" evidence="1">
    <location>
        <begin position="1"/>
        <end position="18"/>
    </location>
</feature>
<sequence>MKKLLVLAFVLFSFQVFAQQVDVQELIQRAEVKLQEDPASSEARKYLRIALESEPMHEQANYLLAKSHLTEGPSHYVTGYIDKAIEAAPQNTAYRWIRVQALMGQMNMFSGVRTKMIDKAQADLDFLVEKNDNKGKAFLLKGILYNELGDEWKYKLADEQSEKETNYKTAKAYYQKALDYIDKAVSIDKKYSAMVDTRAIEFKMSQLNNKIAQL</sequence>
<dbReference type="Gene3D" id="1.25.40.10">
    <property type="entry name" value="Tetratricopeptide repeat domain"/>
    <property type="match status" value="1"/>
</dbReference>
<keyword evidence="3" id="KW-1185">Reference proteome</keyword>
<organism evidence="2 3">
    <name type="scientific">Christiangramia lutea</name>
    <dbReference type="NCBI Taxonomy" id="1607951"/>
    <lineage>
        <taxon>Bacteria</taxon>
        <taxon>Pseudomonadati</taxon>
        <taxon>Bacteroidota</taxon>
        <taxon>Flavobacteriia</taxon>
        <taxon>Flavobacteriales</taxon>
        <taxon>Flavobacteriaceae</taxon>
        <taxon>Christiangramia</taxon>
    </lineage>
</organism>
<dbReference type="InterPro" id="IPR011990">
    <property type="entry name" value="TPR-like_helical_dom_sf"/>
</dbReference>
<keyword evidence="1" id="KW-0732">Signal</keyword>
<dbReference type="AlphaFoldDB" id="A0A9X1V567"/>
<dbReference type="Proteomes" id="UP001139226">
    <property type="component" value="Unassembled WGS sequence"/>
</dbReference>
<dbReference type="EMBL" id="JAKVTV010000005">
    <property type="protein sequence ID" value="MCH4824281.1"/>
    <property type="molecule type" value="Genomic_DNA"/>
</dbReference>
<evidence type="ECO:0000256" key="1">
    <source>
        <dbReference type="SAM" id="SignalP"/>
    </source>
</evidence>
<comment type="caution">
    <text evidence="2">The sequence shown here is derived from an EMBL/GenBank/DDBJ whole genome shotgun (WGS) entry which is preliminary data.</text>
</comment>
<dbReference type="SUPFAM" id="SSF48452">
    <property type="entry name" value="TPR-like"/>
    <property type="match status" value="1"/>
</dbReference>
<reference evidence="2" key="1">
    <citation type="submission" date="2022-03" db="EMBL/GenBank/DDBJ databases">
        <title>Gramella crocea sp. nov., isolated from activated sludge of a seafood processing plant.</title>
        <authorList>
            <person name="Zhang X."/>
        </authorList>
    </citation>
    <scope>NUCLEOTIDE SEQUENCE</scope>
    <source>
        <strain evidence="2">YJ019</strain>
    </source>
</reference>
<evidence type="ECO:0000313" key="2">
    <source>
        <dbReference type="EMBL" id="MCH4824281.1"/>
    </source>
</evidence>
<feature type="chain" id="PRO_5040945399" description="Tetratricopeptide repeat protein" evidence="1">
    <location>
        <begin position="19"/>
        <end position="214"/>
    </location>
</feature>
<protein>
    <recommendedName>
        <fullName evidence="4">Tetratricopeptide repeat protein</fullName>
    </recommendedName>
</protein>